<comment type="caution">
    <text evidence="2">The sequence shown here is derived from an EMBL/GenBank/DDBJ whole genome shotgun (WGS) entry which is preliminary data.</text>
</comment>
<proteinExistence type="predicted"/>
<name>A0A4Z1HC28_9HELO</name>
<dbReference type="PANTHER" id="PTHR24148">
    <property type="entry name" value="ANKYRIN REPEAT DOMAIN-CONTAINING PROTEIN 39 HOMOLOG-RELATED"/>
    <property type="match status" value="1"/>
</dbReference>
<dbReference type="Proteomes" id="UP000297527">
    <property type="component" value="Unassembled WGS sequence"/>
</dbReference>
<reference evidence="2 3" key="1">
    <citation type="submission" date="2017-12" db="EMBL/GenBank/DDBJ databases">
        <title>Comparative genomics of Botrytis spp.</title>
        <authorList>
            <person name="Valero-Jimenez C.A."/>
            <person name="Tapia P."/>
            <person name="Veloso J."/>
            <person name="Silva-Moreno E."/>
            <person name="Staats M."/>
            <person name="Valdes J.H."/>
            <person name="Van Kan J.A.L."/>
        </authorList>
    </citation>
    <scope>NUCLEOTIDE SEQUENCE [LARGE SCALE GENOMIC DNA]</scope>
    <source>
        <strain evidence="2 3">MUCL11595</strain>
    </source>
</reference>
<dbReference type="AlphaFoldDB" id="A0A4Z1HC28"/>
<dbReference type="InterPro" id="IPR010730">
    <property type="entry name" value="HET"/>
</dbReference>
<evidence type="ECO:0000313" key="2">
    <source>
        <dbReference type="EMBL" id="TGO46738.1"/>
    </source>
</evidence>
<keyword evidence="3" id="KW-1185">Reference proteome</keyword>
<dbReference type="OrthoDB" id="1577640at2759"/>
<feature type="domain" description="Heterokaryon incompatibility" evidence="1">
    <location>
        <begin position="74"/>
        <end position="179"/>
    </location>
</feature>
<protein>
    <recommendedName>
        <fullName evidence="1">Heterokaryon incompatibility domain-containing protein</fullName>
    </recommendedName>
</protein>
<evidence type="ECO:0000259" key="1">
    <source>
        <dbReference type="Pfam" id="PF06985"/>
    </source>
</evidence>
<dbReference type="EMBL" id="PQXN01000309">
    <property type="protein sequence ID" value="TGO46738.1"/>
    <property type="molecule type" value="Genomic_DNA"/>
</dbReference>
<dbReference type="Pfam" id="PF06985">
    <property type="entry name" value="HET"/>
    <property type="match status" value="1"/>
</dbReference>
<accession>A0A4Z1HC28</accession>
<organism evidence="2 3">
    <name type="scientific">Botryotinia convoluta</name>
    <dbReference type="NCBI Taxonomy" id="54673"/>
    <lineage>
        <taxon>Eukaryota</taxon>
        <taxon>Fungi</taxon>
        <taxon>Dikarya</taxon>
        <taxon>Ascomycota</taxon>
        <taxon>Pezizomycotina</taxon>
        <taxon>Leotiomycetes</taxon>
        <taxon>Helotiales</taxon>
        <taxon>Sclerotiniaceae</taxon>
        <taxon>Botryotinia</taxon>
    </lineage>
</organism>
<evidence type="ECO:0000313" key="3">
    <source>
        <dbReference type="Proteomes" id="UP000297527"/>
    </source>
</evidence>
<sequence>MYAELLVALQDLEFPFDDSGVLERSINSQQTPYKTILGHCPDATRLVILYPSNDPDSPLKCGICTDSLDNNPDYVALTYAWGKHNEEVLKVYGNVFSIHLRSNLHSALVHLRGSTEPRMLWIDAICIDMQNFEERSFQIRLMARLYSQAQEVIMWLGESRNSSETMTSEAKAMSVLNMETSLDGNLTLYWETWDPSMDDTRVGCGDKLTVMCGHYASSFDHWHDVRELRRKKLDPECRLPRLLSNEHFKADEAAWDAVIAVQTLRDRYRKDGRMELELATLLFLSRRHISSDYRDKLYALLSLLGDKERSDPLLHPDYSLSPAEMAHN</sequence>
<dbReference type="InterPro" id="IPR052895">
    <property type="entry name" value="HetReg/Transcr_Mod"/>
</dbReference>
<gene>
    <name evidence="2" type="ORF">BCON_0310g00160</name>
</gene>
<dbReference type="PANTHER" id="PTHR24148:SF64">
    <property type="entry name" value="HETEROKARYON INCOMPATIBILITY DOMAIN-CONTAINING PROTEIN"/>
    <property type="match status" value="1"/>
</dbReference>